<dbReference type="SMART" id="SM00421">
    <property type="entry name" value="HTH_LUXR"/>
    <property type="match status" value="1"/>
</dbReference>
<evidence type="ECO:0000256" key="3">
    <source>
        <dbReference type="ARBA" id="ARBA00023163"/>
    </source>
</evidence>
<proteinExistence type="predicted"/>
<keyword evidence="2 5" id="KW-0238">DNA-binding</keyword>
<dbReference type="PROSITE" id="PS00622">
    <property type="entry name" value="HTH_LUXR_1"/>
    <property type="match status" value="1"/>
</dbReference>
<dbReference type="GO" id="GO:0003677">
    <property type="term" value="F:DNA binding"/>
    <property type="evidence" value="ECO:0007669"/>
    <property type="project" value="UniProtKB-KW"/>
</dbReference>
<dbReference type="EMBL" id="JAVDPW010000019">
    <property type="protein sequence ID" value="MDR6294396.1"/>
    <property type="molecule type" value="Genomic_DNA"/>
</dbReference>
<keyword evidence="3" id="KW-0804">Transcription</keyword>
<dbReference type="PANTHER" id="PTHR44688">
    <property type="entry name" value="DNA-BINDING TRANSCRIPTIONAL ACTIVATOR DEVR_DOSR"/>
    <property type="match status" value="1"/>
</dbReference>
<keyword evidence="1" id="KW-0805">Transcription regulation</keyword>
<comment type="caution">
    <text evidence="5">The sequence shown here is derived from an EMBL/GenBank/DDBJ whole genome shotgun (WGS) entry which is preliminary data.</text>
</comment>
<dbReference type="SUPFAM" id="SSF46894">
    <property type="entry name" value="C-terminal effector domain of the bipartite response regulators"/>
    <property type="match status" value="1"/>
</dbReference>
<protein>
    <submittedName>
        <fullName evidence="5">DNA-binding CsgD family transcriptional regulator</fullName>
    </submittedName>
</protein>
<dbReference type="InterPro" id="IPR016032">
    <property type="entry name" value="Sig_transdc_resp-reg_C-effctor"/>
</dbReference>
<dbReference type="RefSeq" id="WP_309801882.1">
    <property type="nucleotide sequence ID" value="NZ_JAVDPW010000019.1"/>
</dbReference>
<evidence type="ECO:0000313" key="6">
    <source>
        <dbReference type="Proteomes" id="UP001262410"/>
    </source>
</evidence>
<evidence type="ECO:0000256" key="2">
    <source>
        <dbReference type="ARBA" id="ARBA00023125"/>
    </source>
</evidence>
<dbReference type="InterPro" id="IPR036388">
    <property type="entry name" value="WH-like_DNA-bd_sf"/>
</dbReference>
<accession>A0ABU1K0K0</accession>
<sequence>MPDDRDLSNLIGQTYDAATGDEDWAVLLERLKRAVGGTAAIMRWNRRPAETAILSDMDPAVHRSYDADYRSTDPIKSKVRDLPPGSVVDEGTLVPEGALERTEVYNGIYAPNDLHFCLSWYTMDPMAQGVGMAIYRPRRSPRYSDDELRLLWAIAPHLDRAVQIEGRLATAAARREIVGPSYTGPDLSRREQDCLTWIAHGESSKGIARQLALSAYTVNEYIASAMRKLDASSRTEAVATALTLGLLNL</sequence>
<dbReference type="CDD" id="cd06170">
    <property type="entry name" value="LuxR_C_like"/>
    <property type="match status" value="1"/>
</dbReference>
<gene>
    <name evidence="5" type="ORF">E9232_006950</name>
</gene>
<dbReference type="Gene3D" id="1.10.10.10">
    <property type="entry name" value="Winged helix-like DNA-binding domain superfamily/Winged helix DNA-binding domain"/>
    <property type="match status" value="1"/>
</dbReference>
<feature type="domain" description="HTH luxR-type" evidence="4">
    <location>
        <begin position="180"/>
        <end position="245"/>
    </location>
</feature>
<dbReference type="PANTHER" id="PTHR44688:SF16">
    <property type="entry name" value="DNA-BINDING TRANSCRIPTIONAL ACTIVATOR DEVR_DOSR"/>
    <property type="match status" value="1"/>
</dbReference>
<evidence type="ECO:0000259" key="4">
    <source>
        <dbReference type="PROSITE" id="PS50043"/>
    </source>
</evidence>
<keyword evidence="6" id="KW-1185">Reference proteome</keyword>
<evidence type="ECO:0000256" key="1">
    <source>
        <dbReference type="ARBA" id="ARBA00023015"/>
    </source>
</evidence>
<name>A0ABU1K0K0_9PROT</name>
<reference evidence="5 6" key="1">
    <citation type="submission" date="2023-07" db="EMBL/GenBank/DDBJ databases">
        <title>Sorghum-associated microbial communities from plants grown in Nebraska, USA.</title>
        <authorList>
            <person name="Schachtman D."/>
        </authorList>
    </citation>
    <scope>NUCLEOTIDE SEQUENCE [LARGE SCALE GENOMIC DNA]</scope>
    <source>
        <strain evidence="5 6">584</strain>
    </source>
</reference>
<evidence type="ECO:0000313" key="5">
    <source>
        <dbReference type="EMBL" id="MDR6294396.1"/>
    </source>
</evidence>
<dbReference type="PRINTS" id="PR00038">
    <property type="entry name" value="HTHLUXR"/>
</dbReference>
<organism evidence="5 6">
    <name type="scientific">Inquilinus ginsengisoli</name>
    <dbReference type="NCBI Taxonomy" id="363840"/>
    <lineage>
        <taxon>Bacteria</taxon>
        <taxon>Pseudomonadati</taxon>
        <taxon>Pseudomonadota</taxon>
        <taxon>Alphaproteobacteria</taxon>
        <taxon>Rhodospirillales</taxon>
        <taxon>Rhodospirillaceae</taxon>
        <taxon>Inquilinus</taxon>
    </lineage>
</organism>
<dbReference type="Pfam" id="PF00196">
    <property type="entry name" value="GerE"/>
    <property type="match status" value="1"/>
</dbReference>
<dbReference type="PROSITE" id="PS50043">
    <property type="entry name" value="HTH_LUXR_2"/>
    <property type="match status" value="1"/>
</dbReference>
<dbReference type="Proteomes" id="UP001262410">
    <property type="component" value="Unassembled WGS sequence"/>
</dbReference>
<dbReference type="InterPro" id="IPR000792">
    <property type="entry name" value="Tscrpt_reg_LuxR_C"/>
</dbReference>